<sequence length="145" mass="16220">MQFIVFIQILYEEADKQNNNVYTKIYSRNSFVVSEIRGAETQGHAVGRQPEVSVRLRCDSLPHGHGFLNSASRRPGASRRCPRGVACRCDRVSHRAIAYRTRRGEGRAACTLGGVNDRPSAPPPPQPYPDETPCRFNDLRDHPCG</sequence>
<evidence type="ECO:0000256" key="1">
    <source>
        <dbReference type="SAM" id="MobiDB-lite"/>
    </source>
</evidence>
<keyword evidence="3" id="KW-1185">Reference proteome</keyword>
<comment type="caution">
    <text evidence="2">The sequence shown here is derived from an EMBL/GenBank/DDBJ whole genome shotgun (WGS) entry which is preliminary data.</text>
</comment>
<dbReference type="EMBL" id="BGZK01000400">
    <property type="protein sequence ID" value="GBP41513.1"/>
    <property type="molecule type" value="Genomic_DNA"/>
</dbReference>
<dbReference type="AlphaFoldDB" id="A0A4C1VS46"/>
<accession>A0A4C1VS46</accession>
<evidence type="ECO:0000313" key="3">
    <source>
        <dbReference type="Proteomes" id="UP000299102"/>
    </source>
</evidence>
<gene>
    <name evidence="2" type="ORF">EVAR_24432_1</name>
</gene>
<dbReference type="Proteomes" id="UP000299102">
    <property type="component" value="Unassembled WGS sequence"/>
</dbReference>
<protein>
    <submittedName>
        <fullName evidence="2">Uncharacterized protein</fullName>
    </submittedName>
</protein>
<proteinExistence type="predicted"/>
<organism evidence="2 3">
    <name type="scientific">Eumeta variegata</name>
    <name type="common">Bagworm moth</name>
    <name type="synonym">Eumeta japonica</name>
    <dbReference type="NCBI Taxonomy" id="151549"/>
    <lineage>
        <taxon>Eukaryota</taxon>
        <taxon>Metazoa</taxon>
        <taxon>Ecdysozoa</taxon>
        <taxon>Arthropoda</taxon>
        <taxon>Hexapoda</taxon>
        <taxon>Insecta</taxon>
        <taxon>Pterygota</taxon>
        <taxon>Neoptera</taxon>
        <taxon>Endopterygota</taxon>
        <taxon>Lepidoptera</taxon>
        <taxon>Glossata</taxon>
        <taxon>Ditrysia</taxon>
        <taxon>Tineoidea</taxon>
        <taxon>Psychidae</taxon>
        <taxon>Oiketicinae</taxon>
        <taxon>Eumeta</taxon>
    </lineage>
</organism>
<feature type="compositionally biased region" description="Pro residues" evidence="1">
    <location>
        <begin position="120"/>
        <end position="130"/>
    </location>
</feature>
<reference evidence="2 3" key="1">
    <citation type="journal article" date="2019" name="Commun. Biol.">
        <title>The bagworm genome reveals a unique fibroin gene that provides high tensile strength.</title>
        <authorList>
            <person name="Kono N."/>
            <person name="Nakamura H."/>
            <person name="Ohtoshi R."/>
            <person name="Tomita M."/>
            <person name="Numata K."/>
            <person name="Arakawa K."/>
        </authorList>
    </citation>
    <scope>NUCLEOTIDE SEQUENCE [LARGE SCALE GENOMIC DNA]</scope>
</reference>
<evidence type="ECO:0000313" key="2">
    <source>
        <dbReference type="EMBL" id="GBP41513.1"/>
    </source>
</evidence>
<name>A0A4C1VS46_EUMVA</name>
<feature type="region of interest" description="Disordered" evidence="1">
    <location>
        <begin position="109"/>
        <end position="145"/>
    </location>
</feature>